<sequence>MNLEEIFSEDPRVKEVYNYAKAKYQEEDLEQHNWEHIVGNLYRALNIAETEEDVDYSILTVAVLFHDIGVTKGEYENHEENSVKIAERELPNYGFSDEEVEEIVPCLETVGEEEDSETIEAKICSDADKLAKSGFASVFNFFRVQKELGRPLEEFSSSTSKYSTSKYERLDEIGFYTDKAEEISNDGFKERIEFIQKFHEKLKERPDFTATEEDLKNI</sequence>
<evidence type="ECO:0000313" key="2">
    <source>
        <dbReference type="EMBL" id="KXB05826.1"/>
    </source>
</evidence>
<gene>
    <name evidence="2" type="ORF">AKJ53_01900</name>
</gene>
<dbReference type="InterPro" id="IPR003607">
    <property type="entry name" value="HD/PDEase_dom"/>
</dbReference>
<dbReference type="InterPro" id="IPR006674">
    <property type="entry name" value="HD_domain"/>
</dbReference>
<dbReference type="SUPFAM" id="SSF109604">
    <property type="entry name" value="HD-domain/PDEase-like"/>
    <property type="match status" value="1"/>
</dbReference>
<dbReference type="Pfam" id="PF01966">
    <property type="entry name" value="HD"/>
    <property type="match status" value="1"/>
</dbReference>
<name>A0A133VHA4_9EURY</name>
<feature type="domain" description="HD" evidence="1">
    <location>
        <begin position="34"/>
        <end position="131"/>
    </location>
</feature>
<keyword evidence="3" id="KW-1185">Reference proteome</keyword>
<dbReference type="PANTHER" id="PTHR33594:SF1">
    <property type="entry name" value="HD_PDEASE DOMAIN-CONTAINING PROTEIN"/>
    <property type="match status" value="1"/>
</dbReference>
<accession>A0A133VHA4</accession>
<dbReference type="Gene3D" id="1.10.3210.10">
    <property type="entry name" value="Hypothetical protein af1432"/>
    <property type="match status" value="1"/>
</dbReference>
<evidence type="ECO:0000313" key="3">
    <source>
        <dbReference type="Proteomes" id="UP000070491"/>
    </source>
</evidence>
<dbReference type="AlphaFoldDB" id="A0A133VHA4"/>
<evidence type="ECO:0000259" key="1">
    <source>
        <dbReference type="Pfam" id="PF01966"/>
    </source>
</evidence>
<comment type="caution">
    <text evidence="2">The sequence shown here is derived from an EMBL/GenBank/DDBJ whole genome shotgun (WGS) entry which is preliminary data.</text>
</comment>
<reference evidence="2 3" key="1">
    <citation type="journal article" date="2016" name="Sci. Rep.">
        <title>Metabolic traits of an uncultured archaeal lineage -MSBL1- from brine pools of the Red Sea.</title>
        <authorList>
            <person name="Mwirichia R."/>
            <person name="Alam I."/>
            <person name="Rashid M."/>
            <person name="Vinu M."/>
            <person name="Ba-Alawi W."/>
            <person name="Anthony Kamau A."/>
            <person name="Kamanda Ngugi D."/>
            <person name="Goker M."/>
            <person name="Klenk H.P."/>
            <person name="Bajic V."/>
            <person name="Stingl U."/>
        </authorList>
    </citation>
    <scope>NUCLEOTIDE SEQUENCE [LARGE SCALE GENOMIC DNA]</scope>
    <source>
        <strain evidence="2">SCGC-AAA382F02</strain>
    </source>
</reference>
<organism evidence="2 3">
    <name type="scientific">candidate division MSBL1 archaeon SCGC-AAA382F02</name>
    <dbReference type="NCBI Taxonomy" id="1698282"/>
    <lineage>
        <taxon>Archaea</taxon>
        <taxon>Methanobacteriati</taxon>
        <taxon>Methanobacteriota</taxon>
        <taxon>candidate division MSBL1</taxon>
    </lineage>
</organism>
<dbReference type="EMBL" id="LHYG01000033">
    <property type="protein sequence ID" value="KXB05826.1"/>
    <property type="molecule type" value="Genomic_DNA"/>
</dbReference>
<protein>
    <recommendedName>
        <fullName evidence="1">HD domain-containing protein</fullName>
    </recommendedName>
</protein>
<dbReference type="Proteomes" id="UP000070491">
    <property type="component" value="Unassembled WGS sequence"/>
</dbReference>
<dbReference type="CDD" id="cd00077">
    <property type="entry name" value="HDc"/>
    <property type="match status" value="1"/>
</dbReference>
<proteinExistence type="predicted"/>
<dbReference type="PANTHER" id="PTHR33594">
    <property type="entry name" value="SUPERFAMILY HYDROLASE, PUTATIVE (AFU_ORTHOLOGUE AFUA_1G03035)-RELATED"/>
    <property type="match status" value="1"/>
</dbReference>